<dbReference type="SUPFAM" id="SSF103190">
    <property type="entry name" value="Sensory domain-like"/>
    <property type="match status" value="1"/>
</dbReference>
<dbReference type="PROSITE" id="PS50109">
    <property type="entry name" value="HIS_KIN"/>
    <property type="match status" value="1"/>
</dbReference>
<comment type="subcellular location">
    <subcellularLocation>
        <location evidence="2">Cell membrane</location>
        <topology evidence="2">Multi-pass membrane protein</topology>
    </subcellularLocation>
</comment>
<dbReference type="EMBL" id="FMWL01000004">
    <property type="protein sequence ID" value="SCZ78424.1"/>
    <property type="molecule type" value="Genomic_DNA"/>
</dbReference>
<dbReference type="FunFam" id="1.10.287.130:FF:000011">
    <property type="entry name" value="Sensor histidine kinase DcuS"/>
    <property type="match status" value="1"/>
</dbReference>
<keyword evidence="10" id="KW-0067">ATP-binding</keyword>
<evidence type="ECO:0000256" key="12">
    <source>
        <dbReference type="ARBA" id="ARBA00023012"/>
    </source>
</evidence>
<dbReference type="SMART" id="SM00387">
    <property type="entry name" value="HATPase_c"/>
    <property type="match status" value="1"/>
</dbReference>
<evidence type="ECO:0000256" key="6">
    <source>
        <dbReference type="ARBA" id="ARBA00022679"/>
    </source>
</evidence>
<dbReference type="STRING" id="1120920.SAMN03080599_01259"/>
<gene>
    <name evidence="16" type="ORF">SAMN03080599_01259</name>
</gene>
<evidence type="ECO:0000256" key="11">
    <source>
        <dbReference type="ARBA" id="ARBA00022989"/>
    </source>
</evidence>
<name>A0A1G5RWD1_9FIRM</name>
<evidence type="ECO:0000313" key="17">
    <source>
        <dbReference type="Proteomes" id="UP000199208"/>
    </source>
</evidence>
<dbReference type="InterPro" id="IPR013767">
    <property type="entry name" value="PAS_fold"/>
</dbReference>
<reference evidence="16 17" key="1">
    <citation type="submission" date="2016-10" db="EMBL/GenBank/DDBJ databases">
        <authorList>
            <person name="de Groot N.N."/>
        </authorList>
    </citation>
    <scope>NUCLEOTIDE SEQUENCE [LARGE SCALE GENOMIC DNA]</scope>
    <source>
        <strain evidence="16 17">DSM 2784</strain>
    </source>
</reference>
<keyword evidence="6" id="KW-0808">Transferase</keyword>
<accession>A0A1G5RWD1</accession>
<dbReference type="Pfam" id="PF00989">
    <property type="entry name" value="PAS"/>
    <property type="match status" value="1"/>
</dbReference>
<dbReference type="NCBIfam" id="NF008298">
    <property type="entry name" value="PRK11086.1"/>
    <property type="match status" value="1"/>
</dbReference>
<keyword evidence="12" id="KW-0902">Two-component regulatory system</keyword>
<keyword evidence="9 16" id="KW-0418">Kinase</keyword>
<dbReference type="Pfam" id="PF17203">
    <property type="entry name" value="sCache_3_2"/>
    <property type="match status" value="1"/>
</dbReference>
<dbReference type="InterPro" id="IPR004358">
    <property type="entry name" value="Sig_transdc_His_kin-like_C"/>
</dbReference>
<dbReference type="GO" id="GO:0005886">
    <property type="term" value="C:plasma membrane"/>
    <property type="evidence" value="ECO:0007669"/>
    <property type="project" value="UniProtKB-SubCell"/>
</dbReference>
<dbReference type="Gene3D" id="3.30.565.10">
    <property type="entry name" value="Histidine kinase-like ATPase, C-terminal domain"/>
    <property type="match status" value="1"/>
</dbReference>
<proteinExistence type="predicted"/>
<dbReference type="InterPro" id="IPR039506">
    <property type="entry name" value="SPOB_a"/>
</dbReference>
<keyword evidence="7 14" id="KW-0812">Transmembrane</keyword>
<evidence type="ECO:0000256" key="1">
    <source>
        <dbReference type="ARBA" id="ARBA00000085"/>
    </source>
</evidence>
<dbReference type="GO" id="GO:0000155">
    <property type="term" value="F:phosphorelay sensor kinase activity"/>
    <property type="evidence" value="ECO:0007669"/>
    <property type="project" value="InterPro"/>
</dbReference>
<dbReference type="EC" id="2.7.13.3" evidence="3"/>
<evidence type="ECO:0000259" key="15">
    <source>
        <dbReference type="PROSITE" id="PS50109"/>
    </source>
</evidence>
<dbReference type="AlphaFoldDB" id="A0A1G5RWD1"/>
<dbReference type="InterPro" id="IPR036890">
    <property type="entry name" value="HATPase_C_sf"/>
</dbReference>
<dbReference type="PRINTS" id="PR00344">
    <property type="entry name" value="BCTRLSENSOR"/>
</dbReference>
<feature type="transmembrane region" description="Helical" evidence="14">
    <location>
        <begin position="175"/>
        <end position="196"/>
    </location>
</feature>
<dbReference type="InterPro" id="IPR033463">
    <property type="entry name" value="sCache_3"/>
</dbReference>
<dbReference type="SUPFAM" id="SSF55874">
    <property type="entry name" value="ATPase domain of HSP90 chaperone/DNA topoisomerase II/histidine kinase"/>
    <property type="match status" value="1"/>
</dbReference>
<evidence type="ECO:0000256" key="8">
    <source>
        <dbReference type="ARBA" id="ARBA00022741"/>
    </source>
</evidence>
<organism evidence="16 17">
    <name type="scientific">Acidaminobacter hydrogenoformans DSM 2784</name>
    <dbReference type="NCBI Taxonomy" id="1120920"/>
    <lineage>
        <taxon>Bacteria</taxon>
        <taxon>Bacillati</taxon>
        <taxon>Bacillota</taxon>
        <taxon>Clostridia</taxon>
        <taxon>Peptostreptococcales</taxon>
        <taxon>Acidaminobacteraceae</taxon>
        <taxon>Acidaminobacter</taxon>
    </lineage>
</organism>
<dbReference type="FunFam" id="3.30.450.20:FF:000018">
    <property type="entry name" value="Sensor histidine kinase DcuS"/>
    <property type="match status" value="1"/>
</dbReference>
<evidence type="ECO:0000256" key="14">
    <source>
        <dbReference type="SAM" id="Phobius"/>
    </source>
</evidence>
<evidence type="ECO:0000256" key="3">
    <source>
        <dbReference type="ARBA" id="ARBA00012438"/>
    </source>
</evidence>
<keyword evidence="17" id="KW-1185">Reference proteome</keyword>
<keyword evidence="5" id="KW-0597">Phosphoprotein</keyword>
<evidence type="ECO:0000256" key="9">
    <source>
        <dbReference type="ARBA" id="ARBA00022777"/>
    </source>
</evidence>
<dbReference type="SUPFAM" id="SSF55785">
    <property type="entry name" value="PYP-like sensor domain (PAS domain)"/>
    <property type="match status" value="1"/>
</dbReference>
<dbReference type="RefSeq" id="WP_092590044.1">
    <property type="nucleotide sequence ID" value="NZ_FMWL01000004.1"/>
</dbReference>
<evidence type="ECO:0000256" key="4">
    <source>
        <dbReference type="ARBA" id="ARBA00022475"/>
    </source>
</evidence>
<evidence type="ECO:0000256" key="2">
    <source>
        <dbReference type="ARBA" id="ARBA00004651"/>
    </source>
</evidence>
<dbReference type="Pfam" id="PF02518">
    <property type="entry name" value="HATPase_c"/>
    <property type="match status" value="1"/>
</dbReference>
<dbReference type="SUPFAM" id="SSF55890">
    <property type="entry name" value="Sporulation response regulatory protein Spo0B"/>
    <property type="match status" value="1"/>
</dbReference>
<dbReference type="InterPro" id="IPR016120">
    <property type="entry name" value="Sig_transdc_His_kin_SpoOB"/>
</dbReference>
<dbReference type="PANTHER" id="PTHR43547:SF10">
    <property type="entry name" value="SENSOR HISTIDINE KINASE DCUS"/>
    <property type="match status" value="1"/>
</dbReference>
<keyword evidence="11 14" id="KW-1133">Transmembrane helix</keyword>
<dbReference type="GO" id="GO:0005524">
    <property type="term" value="F:ATP binding"/>
    <property type="evidence" value="ECO:0007669"/>
    <property type="project" value="UniProtKB-KW"/>
</dbReference>
<evidence type="ECO:0000256" key="5">
    <source>
        <dbReference type="ARBA" id="ARBA00022553"/>
    </source>
</evidence>
<comment type="catalytic activity">
    <reaction evidence="1">
        <text>ATP + protein L-histidine = ADP + protein N-phospho-L-histidine.</text>
        <dbReference type="EC" id="2.7.13.3"/>
    </reaction>
</comment>
<dbReference type="PANTHER" id="PTHR43547">
    <property type="entry name" value="TWO-COMPONENT HISTIDINE KINASE"/>
    <property type="match status" value="1"/>
</dbReference>
<keyword evidence="4" id="KW-1003">Cell membrane</keyword>
<protein>
    <recommendedName>
        <fullName evidence="3">histidine kinase</fullName>
        <ecNumber evidence="3">2.7.13.3</ecNumber>
    </recommendedName>
</protein>
<dbReference type="InterPro" id="IPR035965">
    <property type="entry name" value="PAS-like_dom_sf"/>
</dbReference>
<dbReference type="Proteomes" id="UP000199208">
    <property type="component" value="Unassembled WGS sequence"/>
</dbReference>
<sequence>MIHIRKKPLKLKTFIILLVCLVLASSLAVTNWLVSQRVVRLTQEYFEGKAMDISHFMAESVIVKEALAGRRLKSDVQHFAETIRRVSDVEFIVVMNMQGIRYTHPNPELIGQRFVGGDDTPVYRGQAFASVAEGTLGKSMRYFTPVFDADGQQIGAISVGILMNVIEDNLDATRLMVLIGVLAGFTIGIPGAYLLAGRIKKILLGLEPEEIARQFEERNALVQSVREGILGVDKAMRITVVNQEAARLFAVAGITDAVIGKSVEEVVPNTGLHRVIETGQPEYDQEQELLGVRILTNRLPVLVKGEIVGAVATFRDKSEVTRLAEQLTGVKLYADALRSQTHEFMNRLHVILGLIHMGNYDRVSAYIKEVSVQIQDEIGYVMSRIKDPVLAGFVMAKLSSAREKGIVFVLSEDSYVPELGDVVSESDVSTILGNLIENAMEAVAQKSVKKIEIQLVVDEGILTMVVCDTGDGIPDSLKGTIMEKGYSTRGENRGMGMHLIARTLEKYGGVLEIGQAEIGGAMITVEIPIRTGDGRND</sequence>
<evidence type="ECO:0000256" key="10">
    <source>
        <dbReference type="ARBA" id="ARBA00022840"/>
    </source>
</evidence>
<keyword evidence="8" id="KW-0547">Nucleotide-binding</keyword>
<dbReference type="Gene3D" id="1.10.287.130">
    <property type="match status" value="1"/>
</dbReference>
<feature type="domain" description="Histidine kinase" evidence="15">
    <location>
        <begin position="431"/>
        <end position="531"/>
    </location>
</feature>
<dbReference type="GO" id="GO:0006355">
    <property type="term" value="P:regulation of DNA-templated transcription"/>
    <property type="evidence" value="ECO:0007669"/>
    <property type="project" value="InterPro"/>
</dbReference>
<dbReference type="InterPro" id="IPR005467">
    <property type="entry name" value="His_kinase_dom"/>
</dbReference>
<evidence type="ECO:0000256" key="7">
    <source>
        <dbReference type="ARBA" id="ARBA00022692"/>
    </source>
</evidence>
<dbReference type="InterPro" id="IPR003594">
    <property type="entry name" value="HATPase_dom"/>
</dbReference>
<evidence type="ECO:0000313" key="16">
    <source>
        <dbReference type="EMBL" id="SCZ78424.1"/>
    </source>
</evidence>
<dbReference type="Gene3D" id="3.30.450.20">
    <property type="entry name" value="PAS domain"/>
    <property type="match status" value="2"/>
</dbReference>
<evidence type="ECO:0000256" key="13">
    <source>
        <dbReference type="ARBA" id="ARBA00023136"/>
    </source>
</evidence>
<dbReference type="Pfam" id="PF14689">
    <property type="entry name" value="SPOB_a"/>
    <property type="match status" value="1"/>
</dbReference>
<dbReference type="InterPro" id="IPR029151">
    <property type="entry name" value="Sensor-like_sf"/>
</dbReference>
<dbReference type="OrthoDB" id="9792686at2"/>
<keyword evidence="13 14" id="KW-0472">Membrane</keyword>